<feature type="transmembrane region" description="Helical" evidence="6">
    <location>
        <begin position="290"/>
        <end position="314"/>
    </location>
</feature>
<feature type="transmembrane region" description="Helical" evidence="6">
    <location>
        <begin position="371"/>
        <end position="391"/>
    </location>
</feature>
<evidence type="ECO:0000313" key="7">
    <source>
        <dbReference type="EMBL" id="MFC5908396.1"/>
    </source>
</evidence>
<dbReference type="Gene3D" id="1.10.4160.10">
    <property type="entry name" value="Hydantoin permease"/>
    <property type="match status" value="1"/>
</dbReference>
<feature type="transmembrane region" description="Helical" evidence="6">
    <location>
        <begin position="210"/>
        <end position="228"/>
    </location>
</feature>
<feature type="transmembrane region" description="Helical" evidence="6">
    <location>
        <begin position="180"/>
        <end position="198"/>
    </location>
</feature>
<name>A0ABW1G3H7_9ACTN</name>
<comment type="similarity">
    <text evidence="2">Belongs to the purine-cytosine permease (2.A.39) family.</text>
</comment>
<dbReference type="CDD" id="cd11485">
    <property type="entry name" value="SLC-NCS1sbd_YbbW-like"/>
    <property type="match status" value="1"/>
</dbReference>
<comment type="caution">
    <text evidence="7">The sequence shown here is derived from an EMBL/GenBank/DDBJ whole genome shotgun (WGS) entry which is preliminary data.</text>
</comment>
<dbReference type="EMBL" id="JBHSQJ010000056">
    <property type="protein sequence ID" value="MFC5908396.1"/>
    <property type="molecule type" value="Genomic_DNA"/>
</dbReference>
<feature type="transmembrane region" description="Helical" evidence="6">
    <location>
        <begin position="334"/>
        <end position="359"/>
    </location>
</feature>
<dbReference type="Pfam" id="PF02133">
    <property type="entry name" value="Transp_cyt_pur"/>
    <property type="match status" value="1"/>
</dbReference>
<keyword evidence="8" id="KW-1185">Reference proteome</keyword>
<proteinExistence type="inferred from homology"/>
<dbReference type="RefSeq" id="WP_380583393.1">
    <property type="nucleotide sequence ID" value="NZ_JBHSQJ010000056.1"/>
</dbReference>
<feature type="transmembrane region" description="Helical" evidence="6">
    <location>
        <begin position="493"/>
        <end position="512"/>
    </location>
</feature>
<dbReference type="PANTHER" id="PTHR30618">
    <property type="entry name" value="NCS1 FAMILY PURINE/PYRIMIDINE TRANSPORTER"/>
    <property type="match status" value="1"/>
</dbReference>
<dbReference type="InterPro" id="IPR045225">
    <property type="entry name" value="Uracil/uridine/allantoin_perm"/>
</dbReference>
<keyword evidence="3 6" id="KW-0812">Transmembrane</keyword>
<dbReference type="NCBIfam" id="TIGR00800">
    <property type="entry name" value="ncs1"/>
    <property type="match status" value="1"/>
</dbReference>
<feature type="transmembrane region" description="Helical" evidence="6">
    <location>
        <begin position="60"/>
        <end position="82"/>
    </location>
</feature>
<evidence type="ECO:0000256" key="3">
    <source>
        <dbReference type="ARBA" id="ARBA00022692"/>
    </source>
</evidence>
<dbReference type="InterPro" id="IPR001248">
    <property type="entry name" value="Pur-cyt_permease"/>
</dbReference>
<evidence type="ECO:0000256" key="4">
    <source>
        <dbReference type="ARBA" id="ARBA00022989"/>
    </source>
</evidence>
<dbReference type="PANTHER" id="PTHR30618:SF0">
    <property type="entry name" value="PURINE-URACIL PERMEASE NCS1"/>
    <property type="match status" value="1"/>
</dbReference>
<evidence type="ECO:0000313" key="8">
    <source>
        <dbReference type="Proteomes" id="UP001596174"/>
    </source>
</evidence>
<accession>A0ABW1G3H7</accession>
<evidence type="ECO:0000256" key="5">
    <source>
        <dbReference type="ARBA" id="ARBA00023136"/>
    </source>
</evidence>
<organism evidence="7 8">
    <name type="scientific">Streptacidiphilus monticola</name>
    <dbReference type="NCBI Taxonomy" id="2161674"/>
    <lineage>
        <taxon>Bacteria</taxon>
        <taxon>Bacillati</taxon>
        <taxon>Actinomycetota</taxon>
        <taxon>Actinomycetes</taxon>
        <taxon>Kitasatosporales</taxon>
        <taxon>Streptomycetaceae</taxon>
        <taxon>Streptacidiphilus</taxon>
    </lineage>
</organism>
<comment type="subcellular location">
    <subcellularLocation>
        <location evidence="1">Membrane</location>
        <topology evidence="1">Multi-pass membrane protein</topology>
    </subcellularLocation>
</comment>
<keyword evidence="5 6" id="KW-0472">Membrane</keyword>
<keyword evidence="4 6" id="KW-1133">Transmembrane helix</keyword>
<evidence type="ECO:0000256" key="6">
    <source>
        <dbReference type="SAM" id="Phobius"/>
    </source>
</evidence>
<feature type="transmembrane region" description="Helical" evidence="6">
    <location>
        <begin position="88"/>
        <end position="106"/>
    </location>
</feature>
<feature type="transmembrane region" description="Helical" evidence="6">
    <location>
        <begin position="397"/>
        <end position="423"/>
    </location>
</feature>
<dbReference type="Proteomes" id="UP001596174">
    <property type="component" value="Unassembled WGS sequence"/>
</dbReference>
<evidence type="ECO:0000256" key="1">
    <source>
        <dbReference type="ARBA" id="ARBA00004141"/>
    </source>
</evidence>
<evidence type="ECO:0000256" key="2">
    <source>
        <dbReference type="ARBA" id="ARBA00008974"/>
    </source>
</evidence>
<gene>
    <name evidence="7" type="ORF">ACFP3V_14390</name>
</gene>
<reference evidence="8" key="1">
    <citation type="journal article" date="2019" name="Int. J. Syst. Evol. Microbiol.">
        <title>The Global Catalogue of Microorganisms (GCM) 10K type strain sequencing project: providing services to taxonomists for standard genome sequencing and annotation.</title>
        <authorList>
            <consortium name="The Broad Institute Genomics Platform"/>
            <consortium name="The Broad Institute Genome Sequencing Center for Infectious Disease"/>
            <person name="Wu L."/>
            <person name="Ma J."/>
        </authorList>
    </citation>
    <scope>NUCLEOTIDE SEQUENCE [LARGE SCALE GENOMIC DNA]</scope>
    <source>
        <strain evidence="8">JCM 4816</strain>
    </source>
</reference>
<protein>
    <submittedName>
        <fullName evidence="7">NCS1 family nucleobase:cation symporter-1</fullName>
    </submittedName>
</protein>
<feature type="transmembrane region" description="Helical" evidence="6">
    <location>
        <begin position="444"/>
        <end position="466"/>
    </location>
</feature>
<feature type="transmembrane region" description="Helical" evidence="6">
    <location>
        <begin position="248"/>
        <end position="269"/>
    </location>
</feature>
<sequence>MSSATPAPSRSTDPSAAQLTYADGRVALADGVVLDDPRFANGDLAPVPIARRTWRTYNYLALWVGMAHCIPSWTLASGLVALGMDWKQAVLTIALANVIVLVPMLLTGHAGTKYGIPFPVFARASFGLRGANLPALVRAAVACCWFGIQTWIGGEGIYLLAGKVLGHGWLAAGQISGTPWTQWLSFLVFWLIEIAVITRGMETLRRVENWAAPLVIVGALVLLGVMASKAGGFGPLLDQPSQLGWGSGFWKVFFPSLMGMIGFWSTLSLNIPDFTRFGGSQRAQLWGQTLGLPTTMTLFAVLSVLVTSGSQAVYGEPIWDPIALSAKMSNVVGALFALLIVMVATLSVNIAANVVSPAYDLSNLVPKYVNFRTGALITGVVGIVILPWKLIANPHVYIFTWLGVVGGLLGTVAGILIADYWFLRRTRLALADLYRRDGRYWYTGGWNLRAVLAFAVGGVLAIGGSYSTVVKGVKQGPFPADGVIPFLKPLADYGWAVGLASAFVVYAVLSAGRRQAG</sequence>
<dbReference type="InterPro" id="IPR012681">
    <property type="entry name" value="NCS1"/>
</dbReference>